<gene>
    <name evidence="1" type="ORF">DPM35_04950</name>
</gene>
<dbReference type="EMBL" id="QMBQ01000001">
    <property type="protein sequence ID" value="RAZ80617.1"/>
    <property type="molecule type" value="Genomic_DNA"/>
</dbReference>
<proteinExistence type="predicted"/>
<accession>A0A330H3H4</accession>
<evidence type="ECO:0008006" key="3">
    <source>
        <dbReference type="Google" id="ProtNLM"/>
    </source>
</evidence>
<evidence type="ECO:0000313" key="1">
    <source>
        <dbReference type="EMBL" id="RAZ80617.1"/>
    </source>
</evidence>
<keyword evidence="2" id="KW-1185">Reference proteome</keyword>
<organism evidence="1 2">
    <name type="scientific">Mesorhizobium atlanticum</name>
    <dbReference type="NCBI Taxonomy" id="2233532"/>
    <lineage>
        <taxon>Bacteria</taxon>
        <taxon>Pseudomonadati</taxon>
        <taxon>Pseudomonadota</taxon>
        <taxon>Alphaproteobacteria</taxon>
        <taxon>Hyphomicrobiales</taxon>
        <taxon>Phyllobacteriaceae</taxon>
        <taxon>Mesorhizobium</taxon>
    </lineage>
</organism>
<comment type="caution">
    <text evidence="1">The sequence shown here is derived from an EMBL/GenBank/DDBJ whole genome shotgun (WGS) entry which is preliminary data.</text>
</comment>
<dbReference type="Pfam" id="PF14907">
    <property type="entry name" value="NTP_transf_5"/>
    <property type="match status" value="1"/>
</dbReference>
<dbReference type="Proteomes" id="UP000251956">
    <property type="component" value="Unassembled WGS sequence"/>
</dbReference>
<reference evidence="2" key="1">
    <citation type="submission" date="2018-06" db="EMBL/GenBank/DDBJ databases">
        <authorList>
            <person name="Helene L.C."/>
            <person name="Dall'Agnol R."/>
            <person name="Delamuta J.R."/>
            <person name="Hungria M."/>
        </authorList>
    </citation>
    <scope>NUCLEOTIDE SEQUENCE [LARGE SCALE GENOMIC DNA]</scope>
    <source>
        <strain evidence="2">CNPSo 3140</strain>
    </source>
</reference>
<dbReference type="AlphaFoldDB" id="A0A330H3H4"/>
<evidence type="ECO:0000313" key="2">
    <source>
        <dbReference type="Proteomes" id="UP000251956"/>
    </source>
</evidence>
<protein>
    <recommendedName>
        <fullName evidence="3">Nucleotidyltransferase family protein</fullName>
    </recommendedName>
</protein>
<sequence>MMRRSNALEALIAGLRGCPTDRADWQAVIALANHTLLTPDLFSSLLLAGQTDRLPRDVREYLRFVHDCNRERNLRLQAQLGEAVGALNRRGIVPLLLKGAVPLFLSPAGRVPSRMTSDLDLAVEPAEEGPARACLEELGYVEVAGARGMARQQDAGMLEVRPSRANGFEPPKLVQQDGLLANIPPAQSRALHWMEHDLVKEGDYWRGRIDLRHLHDLAQLAQSDDVDWTALQASVSDQGARNAFDTQLLTLRHFFGTRIPANCAQRPLVRFQHWRRVFTARHPIIGAPMRLAGNLAWGIWRFSRADGLARRGPSDVARRIARKFLGGRTKI</sequence>
<dbReference type="InterPro" id="IPR039498">
    <property type="entry name" value="NTP_transf_5"/>
</dbReference>
<dbReference type="OrthoDB" id="7843417at2"/>
<name>A0A330H3H4_9HYPH</name>
<dbReference type="RefSeq" id="WP_112126155.1">
    <property type="nucleotide sequence ID" value="NZ_QMBQ01000001.1"/>
</dbReference>
<reference evidence="1 2" key="2">
    <citation type="submission" date="2018-07" db="EMBL/GenBank/DDBJ databases">
        <title>Diversity of Mesorhizobium strains in Brazil.</title>
        <authorList>
            <person name="Helene L.C.F."/>
            <person name="Dall'Agnol R."/>
            <person name="Delamuta J.R.M."/>
            <person name="Hungria M."/>
        </authorList>
    </citation>
    <scope>NUCLEOTIDE SEQUENCE [LARGE SCALE GENOMIC DNA]</scope>
    <source>
        <strain evidence="1 2">CNPSo 3140</strain>
    </source>
</reference>